<dbReference type="PRINTS" id="PR00449">
    <property type="entry name" value="RASTRNSFRMNG"/>
</dbReference>
<gene>
    <name evidence="3" type="ORF">TraAM80_03545</name>
</gene>
<accession>A0A422NP56</accession>
<dbReference type="PROSITE" id="PS51421">
    <property type="entry name" value="RAS"/>
    <property type="match status" value="1"/>
</dbReference>
<keyword evidence="2" id="KW-0342">GTP-binding</keyword>
<evidence type="ECO:0000313" key="4">
    <source>
        <dbReference type="Proteomes" id="UP000283634"/>
    </source>
</evidence>
<dbReference type="PROSITE" id="PS51419">
    <property type="entry name" value="RAB"/>
    <property type="match status" value="1"/>
</dbReference>
<dbReference type="SUPFAM" id="SSF52540">
    <property type="entry name" value="P-loop containing nucleoside triphosphate hydrolases"/>
    <property type="match status" value="1"/>
</dbReference>
<dbReference type="EMBL" id="MKGL01000092">
    <property type="protein sequence ID" value="RNF07174.1"/>
    <property type="molecule type" value="Genomic_DNA"/>
</dbReference>
<dbReference type="GO" id="GO:0007264">
    <property type="term" value="P:small GTPase-mediated signal transduction"/>
    <property type="evidence" value="ECO:0007669"/>
    <property type="project" value="InterPro"/>
</dbReference>
<evidence type="ECO:0000313" key="3">
    <source>
        <dbReference type="EMBL" id="RNF07174.1"/>
    </source>
</evidence>
<proteinExistence type="predicted"/>
<dbReference type="GO" id="GO:0003924">
    <property type="term" value="F:GTPase activity"/>
    <property type="evidence" value="ECO:0007669"/>
    <property type="project" value="InterPro"/>
</dbReference>
<dbReference type="CDD" id="cd00157">
    <property type="entry name" value="Rho"/>
    <property type="match status" value="1"/>
</dbReference>
<dbReference type="InterPro" id="IPR003578">
    <property type="entry name" value="Small_GTPase_Rho"/>
</dbReference>
<dbReference type="OrthoDB" id="8830751at2759"/>
<dbReference type="PANTHER" id="PTHR24072">
    <property type="entry name" value="RHO FAMILY GTPASE"/>
    <property type="match status" value="1"/>
</dbReference>
<dbReference type="Pfam" id="PF00071">
    <property type="entry name" value="Ras"/>
    <property type="match status" value="2"/>
</dbReference>
<dbReference type="GO" id="GO:0005525">
    <property type="term" value="F:GTP binding"/>
    <property type="evidence" value="ECO:0007669"/>
    <property type="project" value="UniProtKB-KW"/>
</dbReference>
<sequence>MEPLYCKVVLLGDSKVGKTCLQYSFANGLEYLARHRDYHRAAVENYELLLPINDRDSGADGPLAVRLALWDIVGWEDFDERRRMCYLNGVAPVDGAGDGDEHAGVCEPKALSSLLQCDVSVFILCFAWDNPHSLTNVQMRWYRELRRVQQAAAFLRNGNHCRPFSVVLCGTKFDLRVEADRRGITEGTVTWELAHTVQQGINADALVVCSAKTGFGVRDVFHTAMLLWLQNQPAYMKGLTPTPSREALTINDGDEVHHLPSKRHITKRSCRLL</sequence>
<organism evidence="3 4">
    <name type="scientific">Trypanosoma rangeli</name>
    <dbReference type="NCBI Taxonomy" id="5698"/>
    <lineage>
        <taxon>Eukaryota</taxon>
        <taxon>Discoba</taxon>
        <taxon>Euglenozoa</taxon>
        <taxon>Kinetoplastea</taxon>
        <taxon>Metakinetoplastina</taxon>
        <taxon>Trypanosomatida</taxon>
        <taxon>Trypanosomatidae</taxon>
        <taxon>Trypanosoma</taxon>
        <taxon>Herpetosoma</taxon>
    </lineage>
</organism>
<dbReference type="AlphaFoldDB" id="A0A422NP56"/>
<dbReference type="OMA" id="ISEKWMP"/>
<dbReference type="Gene3D" id="3.40.50.300">
    <property type="entry name" value="P-loop containing nucleotide triphosphate hydrolases"/>
    <property type="match status" value="1"/>
</dbReference>
<keyword evidence="4" id="KW-1185">Reference proteome</keyword>
<evidence type="ECO:0000256" key="2">
    <source>
        <dbReference type="ARBA" id="ARBA00023134"/>
    </source>
</evidence>
<dbReference type="Proteomes" id="UP000283634">
    <property type="component" value="Unassembled WGS sequence"/>
</dbReference>
<name>A0A422NP56_TRYRA</name>
<evidence type="ECO:0000256" key="1">
    <source>
        <dbReference type="ARBA" id="ARBA00022741"/>
    </source>
</evidence>
<dbReference type="VEuPathDB" id="TriTrypDB:TRSC58_04438"/>
<dbReference type="InterPro" id="IPR027417">
    <property type="entry name" value="P-loop_NTPase"/>
</dbReference>
<dbReference type="SMART" id="SM00174">
    <property type="entry name" value="RHO"/>
    <property type="match status" value="1"/>
</dbReference>
<dbReference type="PROSITE" id="PS51420">
    <property type="entry name" value="RHO"/>
    <property type="match status" value="1"/>
</dbReference>
<dbReference type="InterPro" id="IPR001806">
    <property type="entry name" value="Small_GTPase"/>
</dbReference>
<reference evidence="3 4" key="1">
    <citation type="journal article" date="2018" name="BMC Genomics">
        <title>Genomic comparison of Trypanosoma conorhini and Trypanosoma rangeli to Trypanosoma cruzi strains of high and low virulence.</title>
        <authorList>
            <person name="Bradwell K.R."/>
            <person name="Koparde V.N."/>
            <person name="Matveyev A.V."/>
            <person name="Serrano M.G."/>
            <person name="Alves J.M."/>
            <person name="Parikh H."/>
            <person name="Huang B."/>
            <person name="Lee V."/>
            <person name="Espinosa-Alvarez O."/>
            <person name="Ortiz P.A."/>
            <person name="Costa-Martins A.G."/>
            <person name="Teixeira M.M."/>
            <person name="Buck G.A."/>
        </authorList>
    </citation>
    <scope>NUCLEOTIDE SEQUENCE [LARGE SCALE GENOMIC DNA]</scope>
    <source>
        <strain evidence="3 4">AM80</strain>
    </source>
</reference>
<dbReference type="RefSeq" id="XP_029239673.1">
    <property type="nucleotide sequence ID" value="XM_029380509.1"/>
</dbReference>
<keyword evidence="1" id="KW-0547">Nucleotide-binding</keyword>
<protein>
    <submittedName>
        <fullName evidence="3">Rho-like GTP binding protein</fullName>
    </submittedName>
</protein>
<dbReference type="GeneID" id="40327478"/>
<comment type="caution">
    <text evidence="3">The sequence shown here is derived from an EMBL/GenBank/DDBJ whole genome shotgun (WGS) entry which is preliminary data.</text>
</comment>